<accession>Q1M902</accession>
<sequence>MPYRSGQPSKTDKLLVRTQGWRIASIEPDQRTRGMVLNDSVDTVEDWHRHGFGTSVLLSR</sequence>
<proteinExistence type="predicted"/>
<reference evidence="1 2" key="1">
    <citation type="journal article" date="2006" name="Genome Biol.">
        <title>The genome of Rhizobium leguminosarum has recognizable core and accessory components.</title>
        <authorList>
            <person name="Young J.W."/>
            <person name="Crossman L.C."/>
            <person name="Johnston A.W.B."/>
            <person name="Thomson N.R."/>
            <person name="Ghazoui Z.F."/>
            <person name="Hull K.H."/>
            <person name="Wexler M."/>
            <person name="Curson A.R.J."/>
            <person name="Todd J.D."/>
            <person name="Poole P.S."/>
            <person name="Mauchline T.H."/>
            <person name="East A.K."/>
            <person name="Quail M.A."/>
            <person name="Churcher C."/>
            <person name="Arrowsmith C."/>
            <person name="Cherevach A."/>
            <person name="Chillingworth T."/>
            <person name="Clarke K."/>
            <person name="Cronin A."/>
            <person name="Davis P."/>
            <person name="Fraser A."/>
            <person name="Hance Z."/>
            <person name="Hauser H."/>
            <person name="Jagels K."/>
            <person name="Moule S."/>
            <person name="Mungall K."/>
            <person name="Norbertczak H."/>
            <person name="Rabbinowitsch E."/>
            <person name="Sanders M."/>
            <person name="Simmonds M."/>
            <person name="Whitehead S."/>
            <person name="Parkhill J."/>
        </authorList>
    </citation>
    <scope>NUCLEOTIDE SEQUENCE [LARGE SCALE GENOMIC DNA]</scope>
    <source>
        <strain evidence="2">DSM 114642 / LMG 32736 / 3841</strain>
    </source>
</reference>
<evidence type="ECO:0000313" key="1">
    <source>
        <dbReference type="EMBL" id="CAK03885.1"/>
    </source>
</evidence>
<protein>
    <submittedName>
        <fullName evidence="1">Uncharacterized protein</fullName>
    </submittedName>
</protein>
<keyword evidence="2" id="KW-1185">Reference proteome</keyword>
<dbReference type="HOGENOM" id="CLU_2938549_0_0_5"/>
<keyword evidence="1" id="KW-0614">Plasmid</keyword>
<gene>
    <name evidence="1" type="ordered locus">pRL90168</name>
</gene>
<dbReference type="EnsemblBacteria" id="CAK03885">
    <property type="protein sequence ID" value="CAK03885"/>
    <property type="gene ID" value="pRL90168"/>
</dbReference>
<dbReference type="AlphaFoldDB" id="Q1M902"/>
<dbReference type="Proteomes" id="UP000006575">
    <property type="component" value="Plasmid pRL9"/>
</dbReference>
<name>Q1M902_RHIJ3</name>
<dbReference type="KEGG" id="rle:pRL90168"/>
<dbReference type="EMBL" id="AM236083">
    <property type="protein sequence ID" value="CAK03885.1"/>
    <property type="molecule type" value="Genomic_DNA"/>
</dbReference>
<evidence type="ECO:0000313" key="2">
    <source>
        <dbReference type="Proteomes" id="UP000006575"/>
    </source>
</evidence>
<geneLocation type="plasmid" evidence="1 2">
    <name>pRL9</name>
</geneLocation>
<organism evidence="1 2">
    <name type="scientific">Rhizobium johnstonii (strain DSM 114642 / LMG 32736 / 3841)</name>
    <name type="common">Rhizobium leguminosarum bv. viciae</name>
    <dbReference type="NCBI Taxonomy" id="216596"/>
    <lineage>
        <taxon>Bacteria</taxon>
        <taxon>Pseudomonadati</taxon>
        <taxon>Pseudomonadota</taxon>
        <taxon>Alphaproteobacteria</taxon>
        <taxon>Hyphomicrobiales</taxon>
        <taxon>Rhizobiaceae</taxon>
        <taxon>Rhizobium/Agrobacterium group</taxon>
        <taxon>Rhizobium</taxon>
        <taxon>Rhizobium johnstonii</taxon>
    </lineage>
</organism>